<dbReference type="Proteomes" id="UP000177235">
    <property type="component" value="Unassembled WGS sequence"/>
</dbReference>
<gene>
    <name evidence="2" type="ORF">A3J05_02990</name>
</gene>
<dbReference type="EMBL" id="MFFF01000004">
    <property type="protein sequence ID" value="OGF00039.1"/>
    <property type="molecule type" value="Genomic_DNA"/>
</dbReference>
<keyword evidence="1" id="KW-1133">Transmembrane helix</keyword>
<organism evidence="2 3">
    <name type="scientific">Candidatus Doudnabacteria bacterium RIFCSPLOWO2_02_FULL_48_13</name>
    <dbReference type="NCBI Taxonomy" id="1817845"/>
    <lineage>
        <taxon>Bacteria</taxon>
        <taxon>Candidatus Doudnaibacteriota</taxon>
    </lineage>
</organism>
<reference evidence="2 3" key="1">
    <citation type="journal article" date="2016" name="Nat. Commun.">
        <title>Thousands of microbial genomes shed light on interconnected biogeochemical processes in an aquifer system.</title>
        <authorList>
            <person name="Anantharaman K."/>
            <person name="Brown C.T."/>
            <person name="Hug L.A."/>
            <person name="Sharon I."/>
            <person name="Castelle C.J."/>
            <person name="Probst A.J."/>
            <person name="Thomas B.C."/>
            <person name="Singh A."/>
            <person name="Wilkins M.J."/>
            <person name="Karaoz U."/>
            <person name="Brodie E.L."/>
            <person name="Williams K.H."/>
            <person name="Hubbard S.S."/>
            <person name="Banfield J.F."/>
        </authorList>
    </citation>
    <scope>NUCLEOTIDE SEQUENCE [LARGE SCALE GENOMIC DNA]</scope>
</reference>
<evidence type="ECO:0000313" key="2">
    <source>
        <dbReference type="EMBL" id="OGF00039.1"/>
    </source>
</evidence>
<evidence type="ECO:0000313" key="3">
    <source>
        <dbReference type="Proteomes" id="UP000177235"/>
    </source>
</evidence>
<name>A0A1F5QD12_9BACT</name>
<feature type="transmembrane region" description="Helical" evidence="1">
    <location>
        <begin position="20"/>
        <end position="43"/>
    </location>
</feature>
<dbReference type="AlphaFoldDB" id="A0A1F5QD12"/>
<keyword evidence="1" id="KW-0812">Transmembrane</keyword>
<proteinExistence type="predicted"/>
<sequence>MLKFIKRTHHKKTEHKGKIVITYSLSEIVIGGLLIIMVVFYIYNYLQANFLANPKPALIYDKYLAG</sequence>
<keyword evidence="1" id="KW-0472">Membrane</keyword>
<protein>
    <submittedName>
        <fullName evidence="2">Uncharacterized protein</fullName>
    </submittedName>
</protein>
<comment type="caution">
    <text evidence="2">The sequence shown here is derived from an EMBL/GenBank/DDBJ whole genome shotgun (WGS) entry which is preliminary data.</text>
</comment>
<accession>A0A1F5QD12</accession>
<evidence type="ECO:0000256" key="1">
    <source>
        <dbReference type="SAM" id="Phobius"/>
    </source>
</evidence>